<dbReference type="SUPFAM" id="SSF54637">
    <property type="entry name" value="Thioesterase/thiol ester dehydrase-isomerase"/>
    <property type="match status" value="2"/>
</dbReference>
<feature type="domain" description="Peroxisomal multifunctional enzyme type 2-like N-terminal" evidence="2">
    <location>
        <begin position="20"/>
        <end position="146"/>
    </location>
</feature>
<gene>
    <name evidence="3" type="ORF">UFOPK3495_00150</name>
    <name evidence="4" type="ORF">UFOPK4237_00352</name>
</gene>
<dbReference type="Pfam" id="PF22622">
    <property type="entry name" value="MFE-2_hydrat-2_N"/>
    <property type="match status" value="1"/>
</dbReference>
<dbReference type="PANTHER" id="PTHR13078">
    <property type="entry name" value="PEROXISOMAL MULTIFUNCTIONAL ENZYME TYPE 2-RELATED"/>
    <property type="match status" value="1"/>
</dbReference>
<accession>A0A6J7F6J8</accession>
<dbReference type="InterPro" id="IPR002539">
    <property type="entry name" value="MaoC-like_dom"/>
</dbReference>
<dbReference type="InterPro" id="IPR054357">
    <property type="entry name" value="MFE-2_N"/>
</dbReference>
<dbReference type="AlphaFoldDB" id="A0A6J7F6J8"/>
<dbReference type="GO" id="GO:0006635">
    <property type="term" value="P:fatty acid beta-oxidation"/>
    <property type="evidence" value="ECO:0007669"/>
    <property type="project" value="TreeGrafter"/>
</dbReference>
<dbReference type="GO" id="GO:0044594">
    <property type="term" value="F:17-beta-hydroxysteroid dehydrogenase (NAD+) activity"/>
    <property type="evidence" value="ECO:0007669"/>
    <property type="project" value="TreeGrafter"/>
</dbReference>
<feature type="domain" description="MaoC-like" evidence="1">
    <location>
        <begin position="163"/>
        <end position="270"/>
    </location>
</feature>
<organism evidence="3">
    <name type="scientific">freshwater metagenome</name>
    <dbReference type="NCBI Taxonomy" id="449393"/>
    <lineage>
        <taxon>unclassified sequences</taxon>
        <taxon>metagenomes</taxon>
        <taxon>ecological metagenomes</taxon>
    </lineage>
</organism>
<name>A0A6J7F6J8_9ZZZZ</name>
<dbReference type="EMBL" id="CAFBPZ010000013">
    <property type="protein sequence ID" value="CAB5035712.1"/>
    <property type="molecule type" value="Genomic_DNA"/>
</dbReference>
<evidence type="ECO:0000259" key="2">
    <source>
        <dbReference type="Pfam" id="PF22622"/>
    </source>
</evidence>
<evidence type="ECO:0000313" key="3">
    <source>
        <dbReference type="EMBL" id="CAB4888570.1"/>
    </source>
</evidence>
<dbReference type="GO" id="GO:0003857">
    <property type="term" value="F:(3S)-3-hydroxyacyl-CoA dehydrogenase (NAD+) activity"/>
    <property type="evidence" value="ECO:0007669"/>
    <property type="project" value="TreeGrafter"/>
</dbReference>
<protein>
    <submittedName>
        <fullName evidence="3">Unannotated protein</fullName>
    </submittedName>
</protein>
<evidence type="ECO:0000313" key="4">
    <source>
        <dbReference type="EMBL" id="CAB5035712.1"/>
    </source>
</evidence>
<proteinExistence type="predicted"/>
<dbReference type="Pfam" id="PF01575">
    <property type="entry name" value="MaoC_dehydratas"/>
    <property type="match status" value="1"/>
</dbReference>
<dbReference type="InterPro" id="IPR029069">
    <property type="entry name" value="HotDog_dom_sf"/>
</dbReference>
<sequence length="283" mass="30439">MALDFNAIGNSTEPARISWNSDRALLYAVGVGAGQEDPMKELQFTTENSEGVTQQVLPTFAVMLGASTPNLPMVMYGDIDRSKLLHGQQAIRLHRPIPVQGEGLQTMTLIGIYDKGSGALALRKTSVTDLEGNLIVECVNGSFIRGAGGFGGPSVPEDEWNLPTRPADHVIHQRTRDDQALIYRLSGDRNPLHNDPTFAARAGYPMPILHGLCSFGFVGRALLHATCGSDVSAFRGMSVRFSKPVMPGQTLTTSMWVKGGQVQFQTKVGDSVVLDRGTAEVSA</sequence>
<dbReference type="Gene3D" id="3.10.129.10">
    <property type="entry name" value="Hotdog Thioesterase"/>
    <property type="match status" value="1"/>
</dbReference>
<evidence type="ECO:0000259" key="1">
    <source>
        <dbReference type="Pfam" id="PF01575"/>
    </source>
</evidence>
<dbReference type="CDD" id="cd03448">
    <property type="entry name" value="HDE_HSD"/>
    <property type="match status" value="1"/>
</dbReference>
<dbReference type="EMBL" id="CAFBMC010000004">
    <property type="protein sequence ID" value="CAB4888570.1"/>
    <property type="molecule type" value="Genomic_DNA"/>
</dbReference>
<dbReference type="PANTHER" id="PTHR13078:SF56">
    <property type="entry name" value="PEROXISOMAL MULTIFUNCTIONAL ENZYME TYPE 2"/>
    <property type="match status" value="1"/>
</dbReference>
<dbReference type="GO" id="GO:0004300">
    <property type="term" value="F:enoyl-CoA hydratase activity"/>
    <property type="evidence" value="ECO:0007669"/>
    <property type="project" value="TreeGrafter"/>
</dbReference>
<reference evidence="3" key="1">
    <citation type="submission" date="2020-05" db="EMBL/GenBank/DDBJ databases">
        <authorList>
            <person name="Chiriac C."/>
            <person name="Salcher M."/>
            <person name="Ghai R."/>
            <person name="Kavagutti S V."/>
        </authorList>
    </citation>
    <scope>NUCLEOTIDE SEQUENCE</scope>
</reference>